<evidence type="ECO:0000313" key="2">
    <source>
        <dbReference type="Proteomes" id="UP001164539"/>
    </source>
</evidence>
<name>A0ACC1X680_MELAZ</name>
<proteinExistence type="predicted"/>
<protein>
    <submittedName>
        <fullName evidence="1">BZIP transcription factor</fullName>
    </submittedName>
</protein>
<comment type="caution">
    <text evidence="1">The sequence shown here is derived from an EMBL/GenBank/DDBJ whole genome shotgun (WGS) entry which is preliminary data.</text>
</comment>
<keyword evidence="2" id="KW-1185">Reference proteome</keyword>
<gene>
    <name evidence="1" type="ORF">OWV82_020328</name>
</gene>
<dbReference type="EMBL" id="CM051404">
    <property type="protein sequence ID" value="KAJ4706706.1"/>
    <property type="molecule type" value="Genomic_DNA"/>
</dbReference>
<organism evidence="1 2">
    <name type="scientific">Melia azedarach</name>
    <name type="common">Chinaberry tree</name>
    <dbReference type="NCBI Taxonomy" id="155640"/>
    <lineage>
        <taxon>Eukaryota</taxon>
        <taxon>Viridiplantae</taxon>
        <taxon>Streptophyta</taxon>
        <taxon>Embryophyta</taxon>
        <taxon>Tracheophyta</taxon>
        <taxon>Spermatophyta</taxon>
        <taxon>Magnoliopsida</taxon>
        <taxon>eudicotyledons</taxon>
        <taxon>Gunneridae</taxon>
        <taxon>Pentapetalae</taxon>
        <taxon>rosids</taxon>
        <taxon>malvids</taxon>
        <taxon>Sapindales</taxon>
        <taxon>Meliaceae</taxon>
        <taxon>Melia</taxon>
    </lineage>
</organism>
<evidence type="ECO:0000313" key="1">
    <source>
        <dbReference type="EMBL" id="KAJ4706706.1"/>
    </source>
</evidence>
<dbReference type="Proteomes" id="UP001164539">
    <property type="component" value="Chromosome 11"/>
</dbReference>
<reference evidence="1 2" key="1">
    <citation type="journal article" date="2023" name="Science">
        <title>Complex scaffold remodeling in plant triterpene biosynthesis.</title>
        <authorList>
            <person name="De La Pena R."/>
            <person name="Hodgson H."/>
            <person name="Liu J.C."/>
            <person name="Stephenson M.J."/>
            <person name="Martin A.C."/>
            <person name="Owen C."/>
            <person name="Harkess A."/>
            <person name="Leebens-Mack J."/>
            <person name="Jimenez L.E."/>
            <person name="Osbourn A."/>
            <person name="Sattely E.S."/>
        </authorList>
    </citation>
    <scope>NUCLEOTIDE SEQUENCE [LARGE SCALE GENOMIC DNA]</scope>
    <source>
        <strain evidence="2">cv. JPN11</strain>
        <tissue evidence="1">Leaf</tissue>
    </source>
</reference>
<accession>A0ACC1X680</accession>
<sequence>MADPLLAEAPPPQHTNPSNDFDSLSIPPLDPLYLASQNNNPSSSSDDLDFVLDENCDFDFNFDDFDNLYFPSENESFFLPSENPTEGQFGSFASDVDRVSCLPRDQEVKVSCTASPESGSSGVSGNRALLDVDSYLNYSSSQNSGNQSSNSNSNDCDREFSGGPASSQGSENCGSGVSSETTNAPSPDFDNLVVDQKIKVEEVSKTNIPKRKKENEDMNNESRSSKYLRSSLVNENVNDNVSEEELKKKARLMRNRESAQLSRQRKKHYVEELEDKVRAMHSTIADLNGKISFFMAENATLRQQLSGGSAMPPPAPHMGMYAAPHMAPMPYPWMPCAPYMVKPQGSQVPLVPIPRLKPQQAAAPTKPKKSDSSKNKNDGSKTKKVASVSFLGLLFFVLLFGGLVPFIDIKYGVTDGVSGGYFGSSFYDQHRGRVLTVNGYSNGSHENKGIGFSNGRVDIGNRNKIRCERGIETKEKESQPSPCLDEFVRMGNASEPLVASLYVPRNDKLVKIDGNLIIHSVLASEKAMASQDTSQANNNKETGLAIPKDLSPAFAIPDIRGNGARHSQLYRNPAERQRAITSGSADAVKDHMKSTAADGKLQQWFREGLAGPLLSSGMCTEVFQFDVSPASAPGAIIPASSVPNITVEHRRNATHVKRNRRILDRLPVPLSRANLNITGEHVDRKSQKNSFQGNKTASSMVVSVLVDPREAGDVDVDGMITPKSLSRIFVVVLVDSVKYVTYSCVLPRSGVHLVTT</sequence>